<evidence type="ECO:0000313" key="4">
    <source>
        <dbReference type="Proteomes" id="UP000625804"/>
    </source>
</evidence>
<dbReference type="PROSITE" id="PS51257">
    <property type="entry name" value="PROKAR_LIPOPROTEIN"/>
    <property type="match status" value="1"/>
</dbReference>
<dbReference type="AlphaFoldDB" id="A0A8J8GIS6"/>
<reference evidence="3" key="1">
    <citation type="submission" date="2020-06" db="EMBL/GenBank/DDBJ databases">
        <title>A novel thermopfilic bacterium from Erzurum, Turkey.</title>
        <authorList>
            <person name="Adiguzel A."/>
            <person name="Ay H."/>
            <person name="Baltaci M.O."/>
        </authorList>
    </citation>
    <scope>NUCLEOTIDE SEQUENCE</scope>
    <source>
        <strain evidence="3">P2</strain>
    </source>
</reference>
<evidence type="ECO:0000256" key="2">
    <source>
        <dbReference type="SAM" id="SignalP"/>
    </source>
</evidence>
<keyword evidence="2" id="KW-0732">Signal</keyword>
<dbReference type="Proteomes" id="UP000625804">
    <property type="component" value="Unassembled WGS sequence"/>
</dbReference>
<keyword evidence="4" id="KW-1185">Reference proteome</keyword>
<accession>A0A8J8GIS6</accession>
<organism evidence="3 4">
    <name type="scientific">Calidifontibacillus erzurumensis</name>
    <dbReference type="NCBI Taxonomy" id="2741433"/>
    <lineage>
        <taxon>Bacteria</taxon>
        <taxon>Bacillati</taxon>
        <taxon>Bacillota</taxon>
        <taxon>Bacilli</taxon>
        <taxon>Bacillales</taxon>
        <taxon>Bacillaceae</taxon>
        <taxon>Calidifontibacillus/Schinkia group</taxon>
        <taxon>Calidifontibacillus</taxon>
    </lineage>
</organism>
<evidence type="ECO:0000313" key="3">
    <source>
        <dbReference type="EMBL" id="NSL52516.1"/>
    </source>
</evidence>
<dbReference type="RefSeq" id="WP_173731721.1">
    <property type="nucleotide sequence ID" value="NZ_JABTTE010000017.1"/>
</dbReference>
<sequence>MKKIGMVALFLLIGILSAGCGTASQVPEGEQPNEEVSNSEVVSETGDQDIAKEVEQVVKDFGSKLQNVSLMAPEDVLSESMKENYGNYVSEQLIEKWLSDPLNAPGRLTSSPWPDRIEITTVEKLSEDEYQVEGTIIEITSENLTDDGITAKRPITLLVKQYDGKWLIEDVTMGDYVNE</sequence>
<proteinExistence type="predicted"/>
<feature type="compositionally biased region" description="Low complexity" evidence="1">
    <location>
        <begin position="34"/>
        <end position="44"/>
    </location>
</feature>
<comment type="caution">
    <text evidence="3">The sequence shown here is derived from an EMBL/GenBank/DDBJ whole genome shotgun (WGS) entry which is preliminary data.</text>
</comment>
<feature type="region of interest" description="Disordered" evidence="1">
    <location>
        <begin position="23"/>
        <end position="47"/>
    </location>
</feature>
<dbReference type="EMBL" id="JABTTE010000017">
    <property type="protein sequence ID" value="NSL52516.1"/>
    <property type="molecule type" value="Genomic_DNA"/>
</dbReference>
<evidence type="ECO:0000256" key="1">
    <source>
        <dbReference type="SAM" id="MobiDB-lite"/>
    </source>
</evidence>
<feature type="signal peptide" evidence="2">
    <location>
        <begin position="1"/>
        <end position="18"/>
    </location>
</feature>
<dbReference type="Gene3D" id="3.10.450.50">
    <property type="match status" value="1"/>
</dbReference>
<name>A0A8J8GIS6_9BACI</name>
<protein>
    <submittedName>
        <fullName evidence="3">Uncharacterized protein</fullName>
    </submittedName>
</protein>
<feature type="chain" id="PRO_5038625901" evidence="2">
    <location>
        <begin position="19"/>
        <end position="179"/>
    </location>
</feature>
<gene>
    <name evidence="3" type="ORF">HR057_12205</name>
</gene>